<evidence type="ECO:0000313" key="2">
    <source>
        <dbReference type="Proteomes" id="UP000217334"/>
    </source>
</evidence>
<proteinExistence type="predicted"/>
<dbReference type="InterPro" id="IPR001387">
    <property type="entry name" value="Cro/C1-type_HTH"/>
</dbReference>
<dbReference type="AlphaFoldDB" id="A0A250F7I8"/>
<organism evidence="1 2">
    <name type="scientific">Capnocytophaga sputigena</name>
    <dbReference type="NCBI Taxonomy" id="1019"/>
    <lineage>
        <taxon>Bacteria</taxon>
        <taxon>Pseudomonadati</taxon>
        <taxon>Bacteroidota</taxon>
        <taxon>Flavobacteriia</taxon>
        <taxon>Flavobacteriales</taxon>
        <taxon>Flavobacteriaceae</taxon>
        <taxon>Capnocytophaga</taxon>
    </lineage>
</organism>
<dbReference type="EMBL" id="CP022383">
    <property type="protein sequence ID" value="ATA79946.1"/>
    <property type="molecule type" value="Genomic_DNA"/>
</dbReference>
<gene>
    <name evidence="1" type="ORF">CGC59_09765</name>
</gene>
<dbReference type="RefSeq" id="WP_095901786.1">
    <property type="nucleotide sequence ID" value="NZ_CP022383.1"/>
</dbReference>
<protein>
    <submittedName>
        <fullName evidence="1">Uncharacterized protein</fullName>
    </submittedName>
</protein>
<sequence length="131" mass="15114">MKESELPQEKGALRDLTELCYVTDDEGNYTTRLSSGWEVKNVALEASLGRLQEQIDEAKEDAIAGRKSPIVYYMLLNRMDWAVLADAMHRWQWVIKRHAKPSVFKKLSDKTLQQYAEVFGITVEELCEIPH</sequence>
<accession>A0A250F7I8</accession>
<dbReference type="PROSITE" id="PS50943">
    <property type="entry name" value="HTH_CROC1"/>
    <property type="match status" value="1"/>
</dbReference>
<evidence type="ECO:0000313" key="1">
    <source>
        <dbReference type="EMBL" id="ATA79946.1"/>
    </source>
</evidence>
<reference evidence="2" key="1">
    <citation type="submission" date="2017-06" db="EMBL/GenBank/DDBJ databases">
        <title>Capnocytophaga spp. assemblies.</title>
        <authorList>
            <person name="Gulvik C.A."/>
        </authorList>
    </citation>
    <scope>NUCLEOTIDE SEQUENCE [LARGE SCALE GENOMIC DNA]</scope>
    <source>
        <strain evidence="2">H4486</strain>
    </source>
</reference>
<dbReference type="Proteomes" id="UP000217334">
    <property type="component" value="Chromosome"/>
</dbReference>
<name>A0A250F7I8_CAPSP</name>